<dbReference type="RefSeq" id="WP_091638535.1">
    <property type="nucleotide sequence ID" value="NZ_FMHW01000002.1"/>
</dbReference>
<name>A0A1C6RJ21_9ACTN</name>
<reference evidence="3" key="1">
    <citation type="submission" date="2016-06" db="EMBL/GenBank/DDBJ databases">
        <authorList>
            <person name="Varghese N."/>
            <person name="Submissions Spin"/>
        </authorList>
    </citation>
    <scope>NUCLEOTIDE SEQUENCE [LARGE SCALE GENOMIC DNA]</scope>
    <source>
        <strain evidence="3">DSM 43817</strain>
    </source>
</reference>
<dbReference type="EMBL" id="FMHW01000002">
    <property type="protein sequence ID" value="SCL17164.1"/>
    <property type="molecule type" value="Genomic_DNA"/>
</dbReference>
<protein>
    <submittedName>
        <fullName evidence="2">A-factor biosynthesis hotdog domain-containing protein</fullName>
    </submittedName>
</protein>
<evidence type="ECO:0000313" key="3">
    <source>
        <dbReference type="Proteomes" id="UP000198959"/>
    </source>
</evidence>
<dbReference type="Pfam" id="PF03756">
    <property type="entry name" value="AfsA"/>
    <property type="match status" value="2"/>
</dbReference>
<dbReference type="STRING" id="145854.GA0074692_0104"/>
<accession>A0A1C6RJ21</accession>
<keyword evidence="3" id="KW-1185">Reference proteome</keyword>
<evidence type="ECO:0000259" key="1">
    <source>
        <dbReference type="Pfam" id="PF03756"/>
    </source>
</evidence>
<evidence type="ECO:0000313" key="2">
    <source>
        <dbReference type="EMBL" id="SCL17164.1"/>
    </source>
</evidence>
<feature type="domain" description="A-factor biosynthesis hotdog" evidence="1">
    <location>
        <begin position="26"/>
        <end position="111"/>
    </location>
</feature>
<dbReference type="InterPro" id="IPR005509">
    <property type="entry name" value="AfsA_hotdog_dom"/>
</dbReference>
<dbReference type="Proteomes" id="UP000198959">
    <property type="component" value="Unassembled WGS sequence"/>
</dbReference>
<dbReference type="AlphaFoldDB" id="A0A1C6RJ21"/>
<dbReference type="OrthoDB" id="7838374at2"/>
<organism evidence="2 3">
    <name type="scientific">Micromonospora pallida</name>
    <dbReference type="NCBI Taxonomy" id="145854"/>
    <lineage>
        <taxon>Bacteria</taxon>
        <taxon>Bacillati</taxon>
        <taxon>Actinomycetota</taxon>
        <taxon>Actinomycetes</taxon>
        <taxon>Micromonosporales</taxon>
        <taxon>Micromonosporaceae</taxon>
        <taxon>Micromonospora</taxon>
    </lineage>
</organism>
<sequence length="327" mass="35696">MIRSDALDVPDVDLSFSQTVPCSMAHRRALGEVFVADSTQVDRDEFVLALQIPRAHSLWGDRRIDCHDPFAMGEAARQATFVLVHRYLGIPREQPFTLRSFTLRVVDLTAFADDRRTPLEGLLRYRARNRTGLSTGVGVLTLRGELFLAGRLAMEVVAEVVGMSPDDYEVMRAFQRARQPDSVPAAPAPTVPPALVGRYDERNVVIGAPTDGESGEVRCPLVLDEGHPSFFDHSYDHLPGPVAVEGLRQTAVLAATRAGALPHPVSVVTGCDVAFSTFGQLDHPLECVARVRGVTVDGAVDVAVAMYQFDEQLIDGTITLVSWPVVR</sequence>
<gene>
    <name evidence="2" type="ORF">GA0074692_0104</name>
</gene>
<feature type="domain" description="A-factor biosynthesis hotdog" evidence="1">
    <location>
        <begin position="195"/>
        <end position="320"/>
    </location>
</feature>
<proteinExistence type="predicted"/>